<gene>
    <name evidence="1" type="ORF">RAE19_18000</name>
</gene>
<protein>
    <submittedName>
        <fullName evidence="1">Uncharacterized protein</fullName>
    </submittedName>
</protein>
<proteinExistence type="predicted"/>
<name>A0ABU3KRX8_9BURK</name>
<sequence length="215" mass="23678">MLSIGSIPSLYVPPSTPDERKKIIVKFQQYIAELISSNSKSTISSDAIKNIRSSDAQCWLLDNRNKIRDRIDVVTAITLLDFYGDAHLFKIYAVQSPGLAAYALLSRNSEKKGTLDEQVLNAIAEAVLEKGHLFGLEIESMAKMVYTCAGAVCQVLLKATVTENIPAGHPVGNALAKFCPKVKRNSLDQQSVNKLDQLKAENNLRGEVARLIELY</sequence>
<evidence type="ECO:0000313" key="1">
    <source>
        <dbReference type="EMBL" id="MDT7520570.1"/>
    </source>
</evidence>
<dbReference type="RefSeq" id="WP_313876293.1">
    <property type="nucleotide sequence ID" value="NZ_JAVBIK010000003.1"/>
</dbReference>
<dbReference type="EMBL" id="JAVBIK010000003">
    <property type="protein sequence ID" value="MDT7520570.1"/>
    <property type="molecule type" value="Genomic_DNA"/>
</dbReference>
<evidence type="ECO:0000313" key="2">
    <source>
        <dbReference type="Proteomes" id="UP001321700"/>
    </source>
</evidence>
<reference evidence="1 2" key="1">
    <citation type="submission" date="2023-08" db="EMBL/GenBank/DDBJ databases">
        <title>Rhodoferax potami sp. nov. and Rhodoferax mekongensis sp. nov., isolated from the Mekong River in Thailand.</title>
        <authorList>
            <person name="Kitikhun S."/>
            <person name="Charoenyingcharoen P."/>
            <person name="Siriarchawattana P."/>
            <person name="Likhitrattanapisal S."/>
            <person name="Nilsakha T."/>
            <person name="Chanpet A."/>
            <person name="Rattanawaree P."/>
            <person name="Ingsriswang S."/>
        </authorList>
    </citation>
    <scope>NUCLEOTIDE SEQUENCE [LARGE SCALE GENOMIC DNA]</scope>
    <source>
        <strain evidence="1 2">TBRC 17660</strain>
    </source>
</reference>
<accession>A0ABU3KRX8</accession>
<keyword evidence="2" id="KW-1185">Reference proteome</keyword>
<comment type="caution">
    <text evidence="1">The sequence shown here is derived from an EMBL/GenBank/DDBJ whole genome shotgun (WGS) entry which is preliminary data.</text>
</comment>
<dbReference type="Proteomes" id="UP001321700">
    <property type="component" value="Unassembled WGS sequence"/>
</dbReference>
<organism evidence="1 2">
    <name type="scientific">Rhodoferax potami</name>
    <dbReference type="NCBI Taxonomy" id="3068338"/>
    <lineage>
        <taxon>Bacteria</taxon>
        <taxon>Pseudomonadati</taxon>
        <taxon>Pseudomonadota</taxon>
        <taxon>Betaproteobacteria</taxon>
        <taxon>Burkholderiales</taxon>
        <taxon>Comamonadaceae</taxon>
        <taxon>Rhodoferax</taxon>
    </lineage>
</organism>